<gene>
    <name evidence="2" type="ORF">T265_07354</name>
</gene>
<proteinExistence type="predicted"/>
<feature type="compositionally biased region" description="Polar residues" evidence="1">
    <location>
        <begin position="8"/>
        <end position="19"/>
    </location>
</feature>
<feature type="compositionally biased region" description="Polar residues" evidence="1">
    <location>
        <begin position="33"/>
        <end position="46"/>
    </location>
</feature>
<dbReference type="GeneID" id="20321533"/>
<evidence type="ECO:0000313" key="2">
    <source>
        <dbReference type="EMBL" id="KER25131.1"/>
    </source>
</evidence>
<dbReference type="AlphaFoldDB" id="A0A074ZCX8"/>
<keyword evidence="3" id="KW-1185">Reference proteome</keyword>
<evidence type="ECO:0000313" key="3">
    <source>
        <dbReference type="Proteomes" id="UP000054324"/>
    </source>
</evidence>
<dbReference type="CTD" id="20321533"/>
<feature type="region of interest" description="Disordered" evidence="1">
    <location>
        <begin position="1"/>
        <end position="62"/>
    </location>
</feature>
<feature type="compositionally biased region" description="Low complexity" evidence="1">
    <location>
        <begin position="47"/>
        <end position="58"/>
    </location>
</feature>
<accession>A0A074ZCX8</accession>
<evidence type="ECO:0000256" key="1">
    <source>
        <dbReference type="SAM" id="MobiDB-lite"/>
    </source>
</evidence>
<dbReference type="RefSeq" id="XP_009171117.1">
    <property type="nucleotide sequence ID" value="XM_009172853.1"/>
</dbReference>
<reference evidence="2 3" key="1">
    <citation type="submission" date="2013-11" db="EMBL/GenBank/DDBJ databases">
        <title>Opisthorchis viverrini - life in the bile duct.</title>
        <authorList>
            <person name="Young N.D."/>
            <person name="Nagarajan N."/>
            <person name="Lin S.J."/>
            <person name="Korhonen P.K."/>
            <person name="Jex A.R."/>
            <person name="Hall R.S."/>
            <person name="Safavi-Hemami H."/>
            <person name="Kaewkong W."/>
            <person name="Bertrand D."/>
            <person name="Gao S."/>
            <person name="Seet Q."/>
            <person name="Wongkham S."/>
            <person name="Teh B.T."/>
            <person name="Wongkham C."/>
            <person name="Intapan P.M."/>
            <person name="Maleewong W."/>
            <person name="Yang X."/>
            <person name="Hu M."/>
            <person name="Wang Z."/>
            <person name="Hofmann A."/>
            <person name="Sternberg P.W."/>
            <person name="Tan P."/>
            <person name="Wang J."/>
            <person name="Gasser R.B."/>
        </authorList>
    </citation>
    <scope>NUCLEOTIDE SEQUENCE [LARGE SCALE GENOMIC DNA]</scope>
</reference>
<dbReference type="KEGG" id="ovi:T265_07354"/>
<dbReference type="Proteomes" id="UP000054324">
    <property type="component" value="Unassembled WGS sequence"/>
</dbReference>
<organism evidence="2 3">
    <name type="scientific">Opisthorchis viverrini</name>
    <name type="common">Southeast Asian liver fluke</name>
    <dbReference type="NCBI Taxonomy" id="6198"/>
    <lineage>
        <taxon>Eukaryota</taxon>
        <taxon>Metazoa</taxon>
        <taxon>Spiralia</taxon>
        <taxon>Lophotrochozoa</taxon>
        <taxon>Platyhelminthes</taxon>
        <taxon>Trematoda</taxon>
        <taxon>Digenea</taxon>
        <taxon>Opisthorchiida</taxon>
        <taxon>Opisthorchiata</taxon>
        <taxon>Opisthorchiidae</taxon>
        <taxon>Opisthorchis</taxon>
    </lineage>
</organism>
<name>A0A074ZCX8_OPIVI</name>
<protein>
    <submittedName>
        <fullName evidence="2">Uncharacterized protein</fullName>
    </submittedName>
</protein>
<dbReference type="EMBL" id="KL596786">
    <property type="protein sequence ID" value="KER25131.1"/>
    <property type="molecule type" value="Genomic_DNA"/>
</dbReference>
<sequence length="71" mass="7696">MFMRDDANQNSLRCGSSSKLCCPQSPERKTSDDGSTSASRSISDVDSQNSSFMASSSSMPDWTVFPCIHPV</sequence>